<proteinExistence type="predicted"/>
<reference evidence="2 3" key="1">
    <citation type="submission" date="2021-06" db="EMBL/GenBank/DDBJ databases">
        <authorList>
            <person name="Criscuolo A."/>
        </authorList>
    </citation>
    <scope>NUCLEOTIDE SEQUENCE [LARGE SCALE GENOMIC DNA]</scope>
    <source>
        <strain evidence="3">CIP 111802</strain>
    </source>
</reference>
<keyword evidence="3" id="KW-1185">Reference proteome</keyword>
<dbReference type="EMBL" id="CAJVCE010000018">
    <property type="protein sequence ID" value="CAG7652471.1"/>
    <property type="molecule type" value="Genomic_DNA"/>
</dbReference>
<name>A0ABN7TR83_9BACL</name>
<dbReference type="RefSeq" id="WP_218101453.1">
    <property type="nucleotide sequence ID" value="NZ_CAJVCE010000018.1"/>
</dbReference>
<evidence type="ECO:0000313" key="2">
    <source>
        <dbReference type="EMBL" id="CAG7652471.1"/>
    </source>
</evidence>
<sequence>MQMIPVSSANIHSIGYDQTLNKLYIQFHTGVTYIYFEVPSHVHVDLMRAGSIGGYHADFIKHNYRYQPA</sequence>
<gene>
    <name evidence="2" type="ORF">PAECIP111802_05227</name>
</gene>
<dbReference type="InterPro" id="IPR025309">
    <property type="entry name" value="KTSC_dom"/>
</dbReference>
<evidence type="ECO:0000313" key="3">
    <source>
        <dbReference type="Proteomes" id="UP000730618"/>
    </source>
</evidence>
<dbReference type="Proteomes" id="UP000730618">
    <property type="component" value="Unassembled WGS sequence"/>
</dbReference>
<feature type="domain" description="KTSC" evidence="1">
    <location>
        <begin position="7"/>
        <end position="64"/>
    </location>
</feature>
<dbReference type="Pfam" id="PF13619">
    <property type="entry name" value="KTSC"/>
    <property type="match status" value="1"/>
</dbReference>
<protein>
    <recommendedName>
        <fullName evidence="1">KTSC domain-containing protein</fullName>
    </recommendedName>
</protein>
<accession>A0ABN7TR83</accession>
<organism evidence="2 3">
    <name type="scientific">Paenibacillus allorhizosphaerae</name>
    <dbReference type="NCBI Taxonomy" id="2849866"/>
    <lineage>
        <taxon>Bacteria</taxon>
        <taxon>Bacillati</taxon>
        <taxon>Bacillota</taxon>
        <taxon>Bacilli</taxon>
        <taxon>Bacillales</taxon>
        <taxon>Paenibacillaceae</taxon>
        <taxon>Paenibacillus</taxon>
    </lineage>
</organism>
<evidence type="ECO:0000259" key="1">
    <source>
        <dbReference type="Pfam" id="PF13619"/>
    </source>
</evidence>
<comment type="caution">
    <text evidence="2">The sequence shown here is derived from an EMBL/GenBank/DDBJ whole genome shotgun (WGS) entry which is preliminary data.</text>
</comment>